<organism evidence="18 19">
    <name type="scientific">Faecalibacterium prausnitzii</name>
    <dbReference type="NCBI Taxonomy" id="853"/>
    <lineage>
        <taxon>Bacteria</taxon>
        <taxon>Bacillati</taxon>
        <taxon>Bacillota</taxon>
        <taxon>Clostridia</taxon>
        <taxon>Eubacteriales</taxon>
        <taxon>Oscillospiraceae</taxon>
        <taxon>Faecalibacterium</taxon>
    </lineage>
</organism>
<comment type="function">
    <text evidence="1">Removes C-terminal D-alanyl residues from sugar-peptide cell wall precursors.</text>
</comment>
<dbReference type="PROSITE" id="PS51257">
    <property type="entry name" value="PROKAR_LIPOPROTEIN"/>
    <property type="match status" value="1"/>
</dbReference>
<dbReference type="InterPro" id="IPR012338">
    <property type="entry name" value="Beta-lactam/transpept-like"/>
</dbReference>
<evidence type="ECO:0000256" key="13">
    <source>
        <dbReference type="PIRSR" id="PIRSR618044-2"/>
    </source>
</evidence>
<dbReference type="GO" id="GO:0008360">
    <property type="term" value="P:regulation of cell shape"/>
    <property type="evidence" value="ECO:0007669"/>
    <property type="project" value="UniProtKB-KW"/>
</dbReference>
<dbReference type="EC" id="3.4.16.4" evidence="4"/>
<evidence type="ECO:0000256" key="9">
    <source>
        <dbReference type="ARBA" id="ARBA00022960"/>
    </source>
</evidence>
<evidence type="ECO:0000256" key="11">
    <source>
        <dbReference type="ARBA" id="ARBA00023316"/>
    </source>
</evidence>
<comment type="caution">
    <text evidence="18">The sequence shown here is derived from an EMBL/GenBank/DDBJ whole genome shotgun (WGS) entry which is preliminary data.</text>
</comment>
<dbReference type="UniPathway" id="UPA00219"/>
<comment type="pathway">
    <text evidence="2">Cell wall biogenesis; peptidoglycan biosynthesis.</text>
</comment>
<comment type="catalytic activity">
    <reaction evidence="12">
        <text>Preferential cleavage: (Ac)2-L-Lys-D-Ala-|-D-Ala. Also transpeptidation of peptidyl-alanyl moieties that are N-acyl substituents of D-alanine.</text>
        <dbReference type="EC" id="3.4.16.4"/>
    </reaction>
</comment>
<dbReference type="OrthoDB" id="9791132at2"/>
<feature type="chain" id="PRO_5016424232" description="serine-type D-Ala-D-Ala carboxypeptidase" evidence="16">
    <location>
        <begin position="25"/>
        <end position="451"/>
    </location>
</feature>
<gene>
    <name evidence="18" type="ORF">C4N26_02300</name>
</gene>
<dbReference type="GO" id="GO:0009002">
    <property type="term" value="F:serine-type D-Ala-D-Ala carboxypeptidase activity"/>
    <property type="evidence" value="ECO:0007669"/>
    <property type="project" value="UniProtKB-EC"/>
</dbReference>
<evidence type="ECO:0000313" key="19">
    <source>
        <dbReference type="Proteomes" id="UP000251144"/>
    </source>
</evidence>
<dbReference type="AlphaFoldDB" id="A0A329U3M1"/>
<name>A0A329U3M1_9FIRM</name>
<feature type="binding site" evidence="13">
    <location>
        <position position="244"/>
    </location>
    <ligand>
        <name>substrate</name>
    </ligand>
</feature>
<keyword evidence="6" id="KW-0645">Protease</keyword>
<dbReference type="SUPFAM" id="SSF56601">
    <property type="entry name" value="beta-lactamase/transpeptidase-like"/>
    <property type="match status" value="1"/>
</dbReference>
<keyword evidence="7 16" id="KW-0732">Signal</keyword>
<keyword evidence="15" id="KW-1133">Transmembrane helix</keyword>
<evidence type="ECO:0000256" key="15">
    <source>
        <dbReference type="SAM" id="Phobius"/>
    </source>
</evidence>
<keyword evidence="5 18" id="KW-0121">Carboxypeptidase</keyword>
<dbReference type="Pfam" id="PF00768">
    <property type="entry name" value="Peptidase_S11"/>
    <property type="match status" value="1"/>
</dbReference>
<protein>
    <recommendedName>
        <fullName evidence="4">serine-type D-Ala-D-Ala carboxypeptidase</fullName>
        <ecNumber evidence="4">3.4.16.4</ecNumber>
    </recommendedName>
</protein>
<accession>A0A329U3M1</accession>
<keyword evidence="9" id="KW-0133">Cell shape</keyword>
<evidence type="ECO:0000256" key="5">
    <source>
        <dbReference type="ARBA" id="ARBA00022645"/>
    </source>
</evidence>
<dbReference type="Proteomes" id="UP000251144">
    <property type="component" value="Unassembled WGS sequence"/>
</dbReference>
<dbReference type="Gene3D" id="2.60.410.10">
    <property type="entry name" value="D-Ala-D-Ala carboxypeptidase, C-terminal domain"/>
    <property type="match status" value="1"/>
</dbReference>
<dbReference type="InterPro" id="IPR001967">
    <property type="entry name" value="Peptidase_S11_N"/>
</dbReference>
<feature type="signal peptide" evidence="16">
    <location>
        <begin position="1"/>
        <end position="24"/>
    </location>
</feature>
<evidence type="ECO:0000256" key="3">
    <source>
        <dbReference type="ARBA" id="ARBA00007164"/>
    </source>
</evidence>
<keyword evidence="8" id="KW-0378">Hydrolase</keyword>
<evidence type="ECO:0000256" key="1">
    <source>
        <dbReference type="ARBA" id="ARBA00003217"/>
    </source>
</evidence>
<sequence length="451" mass="49931">MKRIVTLFLSLILLLSCLCAPASALFDPSLFYEVQAKSAYIVNTDTNIIVYDKDSSRQVSAGGLTKYMTIALLLTNYADQLDNTFQMPFAISDYVHNSDNADMRSNETFTYREAVYAMLLRNANEAAMGLAYSLSGGDLAGWVSQMNTLSQRIGTTGSTWTDACGLDSGNVTTAVDMYLILRYLMSFDAFVDISSAPTFTMPAKEKHTKSFVLLNQNVALNKTSGGSFYRKSMQGGMCDVMAYKNDHGDQSYVSWANQDGSTYIFCIMQSPDTCDTYGYANRRPALYETTRLIDWVFQSFSIQPALDTDLALAEIPVKYSSDADTLKLYPDNSMMTLLPSSGDGTVTQKYFHLPDYVCAPIQQGDVVGTVELKLAGETIGMVNLIAGQDVSRSSLLYSFSKLQEFFGSLYLKVVLVVSAICAIIYVAWVLLNSPHTRHSSKKVHRYGRPRD</sequence>
<dbReference type="InterPro" id="IPR012907">
    <property type="entry name" value="Peptidase_S11_C"/>
</dbReference>
<reference evidence="18 19" key="1">
    <citation type="submission" date="2018-02" db="EMBL/GenBank/DDBJ databases">
        <title>Complete genome sequencing of Faecalibacterium prausnitzii strains isolated from the human gut.</title>
        <authorList>
            <person name="Fitzgerald B.C."/>
            <person name="Shkoporov A.N."/>
            <person name="Ross P.R."/>
            <person name="Hill C."/>
        </authorList>
    </citation>
    <scope>NUCLEOTIDE SEQUENCE [LARGE SCALE GENOMIC DNA]</scope>
    <source>
        <strain evidence="18 19">APC942/32-1</strain>
    </source>
</reference>
<keyword evidence="15" id="KW-0472">Membrane</keyword>
<feature type="domain" description="Peptidase S11 D-Ala-D-Ala carboxypeptidase A C-terminal" evidence="17">
    <location>
        <begin position="297"/>
        <end position="392"/>
    </location>
</feature>
<dbReference type="Pfam" id="PF07943">
    <property type="entry name" value="PBP5_C"/>
    <property type="match status" value="1"/>
</dbReference>
<comment type="similarity">
    <text evidence="3 14">Belongs to the peptidase S11 family.</text>
</comment>
<keyword evidence="11" id="KW-0961">Cell wall biogenesis/degradation</keyword>
<evidence type="ECO:0000256" key="8">
    <source>
        <dbReference type="ARBA" id="ARBA00022801"/>
    </source>
</evidence>
<evidence type="ECO:0000256" key="14">
    <source>
        <dbReference type="RuleBase" id="RU004016"/>
    </source>
</evidence>
<keyword evidence="15" id="KW-0812">Transmembrane</keyword>
<dbReference type="PRINTS" id="PR00725">
    <property type="entry name" value="DADACBPTASE1"/>
</dbReference>
<dbReference type="GO" id="GO:0009252">
    <property type="term" value="P:peptidoglycan biosynthetic process"/>
    <property type="evidence" value="ECO:0007669"/>
    <property type="project" value="UniProtKB-UniPathway"/>
</dbReference>
<evidence type="ECO:0000256" key="4">
    <source>
        <dbReference type="ARBA" id="ARBA00012448"/>
    </source>
</evidence>
<evidence type="ECO:0000256" key="16">
    <source>
        <dbReference type="SAM" id="SignalP"/>
    </source>
</evidence>
<dbReference type="GO" id="GO:0006508">
    <property type="term" value="P:proteolysis"/>
    <property type="evidence" value="ECO:0007669"/>
    <property type="project" value="UniProtKB-KW"/>
</dbReference>
<dbReference type="InterPro" id="IPR037167">
    <property type="entry name" value="Peptidase_S11_C_sf"/>
</dbReference>
<dbReference type="Gene3D" id="3.40.710.10">
    <property type="entry name" value="DD-peptidase/beta-lactamase superfamily"/>
    <property type="match status" value="1"/>
</dbReference>
<evidence type="ECO:0000256" key="7">
    <source>
        <dbReference type="ARBA" id="ARBA00022729"/>
    </source>
</evidence>
<dbReference type="SMART" id="SM00936">
    <property type="entry name" value="PBP5_C"/>
    <property type="match status" value="1"/>
</dbReference>
<evidence type="ECO:0000256" key="12">
    <source>
        <dbReference type="ARBA" id="ARBA00034000"/>
    </source>
</evidence>
<dbReference type="RefSeq" id="WP_158400130.1">
    <property type="nucleotide sequence ID" value="NZ_PRLB01000001.1"/>
</dbReference>
<evidence type="ECO:0000256" key="10">
    <source>
        <dbReference type="ARBA" id="ARBA00022984"/>
    </source>
</evidence>
<feature type="transmembrane region" description="Helical" evidence="15">
    <location>
        <begin position="409"/>
        <end position="431"/>
    </location>
</feature>
<dbReference type="GO" id="GO:0071555">
    <property type="term" value="P:cell wall organization"/>
    <property type="evidence" value="ECO:0007669"/>
    <property type="project" value="UniProtKB-KW"/>
</dbReference>
<keyword evidence="10" id="KW-0573">Peptidoglycan synthesis</keyword>
<dbReference type="SUPFAM" id="SSF69189">
    <property type="entry name" value="Penicillin-binding protein associated domain"/>
    <property type="match status" value="1"/>
</dbReference>
<dbReference type="InterPro" id="IPR018044">
    <property type="entry name" value="Peptidase_S11"/>
</dbReference>
<dbReference type="EMBL" id="PRLB01000001">
    <property type="protein sequence ID" value="RAW55840.1"/>
    <property type="molecule type" value="Genomic_DNA"/>
</dbReference>
<proteinExistence type="inferred from homology"/>
<evidence type="ECO:0000259" key="17">
    <source>
        <dbReference type="SMART" id="SM00936"/>
    </source>
</evidence>
<dbReference type="InterPro" id="IPR015956">
    <property type="entry name" value="Peniciliin-bd_prot_C_sf"/>
</dbReference>
<evidence type="ECO:0000313" key="18">
    <source>
        <dbReference type="EMBL" id="RAW55840.1"/>
    </source>
</evidence>
<evidence type="ECO:0000256" key="2">
    <source>
        <dbReference type="ARBA" id="ARBA00004752"/>
    </source>
</evidence>
<evidence type="ECO:0000256" key="6">
    <source>
        <dbReference type="ARBA" id="ARBA00022670"/>
    </source>
</evidence>